<accession>A0A413RD84</accession>
<evidence type="ECO:0000313" key="14">
    <source>
        <dbReference type="Proteomes" id="UP000284779"/>
    </source>
</evidence>
<keyword evidence="4" id="KW-1003">Cell membrane</keyword>
<evidence type="ECO:0000256" key="9">
    <source>
        <dbReference type="ARBA" id="ARBA00023136"/>
    </source>
</evidence>
<dbReference type="GO" id="GO:0000287">
    <property type="term" value="F:magnesium ion binding"/>
    <property type="evidence" value="ECO:0007669"/>
    <property type="project" value="TreeGrafter"/>
</dbReference>
<feature type="transmembrane region" description="Helical" evidence="12">
    <location>
        <begin position="297"/>
        <end position="317"/>
    </location>
</feature>
<dbReference type="InterPro" id="IPR045861">
    <property type="entry name" value="CorA_cytoplasmic_dom"/>
</dbReference>
<dbReference type="Proteomes" id="UP000284779">
    <property type="component" value="Unassembled WGS sequence"/>
</dbReference>
<keyword evidence="7 12" id="KW-1133">Transmembrane helix</keyword>
<comment type="similarity">
    <text evidence="2">Belongs to the CorA metal ion transporter (MIT) (TC 1.A.35) family.</text>
</comment>
<dbReference type="InterPro" id="IPR002523">
    <property type="entry name" value="MgTranspt_CorA/ZnTranspt_ZntB"/>
</dbReference>
<evidence type="ECO:0000256" key="8">
    <source>
        <dbReference type="ARBA" id="ARBA00023065"/>
    </source>
</evidence>
<dbReference type="Pfam" id="PF01544">
    <property type="entry name" value="CorA"/>
    <property type="match status" value="1"/>
</dbReference>
<keyword evidence="9 12" id="KW-0472">Membrane</keyword>
<evidence type="ECO:0000313" key="13">
    <source>
        <dbReference type="EMBL" id="RHA20787.1"/>
    </source>
</evidence>
<dbReference type="PANTHER" id="PTHR46494">
    <property type="entry name" value="CORA FAMILY METAL ION TRANSPORTER (EUROFUNG)"/>
    <property type="match status" value="1"/>
</dbReference>
<dbReference type="GO" id="GO:0005886">
    <property type="term" value="C:plasma membrane"/>
    <property type="evidence" value="ECO:0007669"/>
    <property type="project" value="UniProtKB-SubCell"/>
</dbReference>
<protein>
    <recommendedName>
        <fullName evidence="15">Magnesium transporter CorA</fullName>
    </recommendedName>
</protein>
<comment type="catalytic activity">
    <reaction evidence="10">
        <text>Mg(2+)(in) = Mg(2+)(out)</text>
        <dbReference type="Rhea" id="RHEA:29827"/>
        <dbReference type="ChEBI" id="CHEBI:18420"/>
    </reaction>
</comment>
<organism evidence="13 14">
    <name type="scientific">Eubacterium ventriosum</name>
    <dbReference type="NCBI Taxonomy" id="39496"/>
    <lineage>
        <taxon>Bacteria</taxon>
        <taxon>Bacillati</taxon>
        <taxon>Bacillota</taxon>
        <taxon>Clostridia</taxon>
        <taxon>Eubacteriales</taxon>
        <taxon>Eubacteriaceae</taxon>
        <taxon>Eubacterium</taxon>
    </lineage>
</organism>
<dbReference type="RefSeq" id="WP_117969294.1">
    <property type="nucleotide sequence ID" value="NZ_CAUBDO010000001.1"/>
</dbReference>
<keyword evidence="14" id="KW-1185">Reference proteome</keyword>
<gene>
    <name evidence="13" type="ORF">DW944_01050</name>
</gene>
<dbReference type="SUPFAM" id="SSF144083">
    <property type="entry name" value="Magnesium transport protein CorA, transmembrane region"/>
    <property type="match status" value="1"/>
</dbReference>
<name>A0A413RD84_9FIRM</name>
<evidence type="ECO:0000256" key="7">
    <source>
        <dbReference type="ARBA" id="ARBA00022989"/>
    </source>
</evidence>
<keyword evidence="8" id="KW-0406">Ion transport</keyword>
<comment type="caution">
    <text evidence="13">The sequence shown here is derived from an EMBL/GenBank/DDBJ whole genome shotgun (WGS) entry which is preliminary data.</text>
</comment>
<dbReference type="FunFam" id="1.20.58.340:FF:000004">
    <property type="entry name" value="Magnesium transport protein CorA"/>
    <property type="match status" value="1"/>
</dbReference>
<dbReference type="GO" id="GO:0015087">
    <property type="term" value="F:cobalt ion transmembrane transporter activity"/>
    <property type="evidence" value="ECO:0007669"/>
    <property type="project" value="TreeGrafter"/>
</dbReference>
<evidence type="ECO:0000256" key="2">
    <source>
        <dbReference type="ARBA" id="ARBA00009765"/>
    </source>
</evidence>
<evidence type="ECO:0000256" key="6">
    <source>
        <dbReference type="ARBA" id="ARBA00022842"/>
    </source>
</evidence>
<comment type="subcellular location">
    <subcellularLocation>
        <location evidence="1">Cell membrane</location>
        <topology evidence="1">Multi-pass membrane protein</topology>
    </subcellularLocation>
</comment>
<dbReference type="AlphaFoldDB" id="A0A413RD84"/>
<evidence type="ECO:0000256" key="12">
    <source>
        <dbReference type="SAM" id="Phobius"/>
    </source>
</evidence>
<dbReference type="Gene3D" id="1.20.58.340">
    <property type="entry name" value="Magnesium transport protein CorA, transmembrane region"/>
    <property type="match status" value="2"/>
</dbReference>
<evidence type="ECO:0000256" key="10">
    <source>
        <dbReference type="ARBA" id="ARBA00034269"/>
    </source>
</evidence>
<dbReference type="GO" id="GO:0050897">
    <property type="term" value="F:cobalt ion binding"/>
    <property type="evidence" value="ECO:0007669"/>
    <property type="project" value="TreeGrafter"/>
</dbReference>
<dbReference type="SUPFAM" id="SSF143865">
    <property type="entry name" value="CorA soluble domain-like"/>
    <property type="match status" value="1"/>
</dbReference>
<sequence>MFFDISAKSQVNTFSINENYAGLVLASDINRLSCSIDTNSMNDNIFSNNSGNIYNSGSVRNYVDSFKTVIGDFNFSKIIFFKDAIVCCISIPCIQEERKNFSFIYNGRSILFVDYDNFLTDIFSIIIEENINEIKESQDFIYFMLKNILKHDLENLNSISQNLSVLELNILTDSSNYNYNADQILAFRGNSLRLHHYYIILMDICRALSKEKTFMNDANKELLENLCDQILTLSNESQQIWEYTSQIRDVYQQKLSVNQNNIMKVLTIVTTIFMPLTLITGWYGMNFEYMKELHWKYGYPLLFGISVLVVGILCIIFKKKKWW</sequence>
<feature type="transmembrane region" description="Helical" evidence="12">
    <location>
        <begin position="265"/>
        <end position="285"/>
    </location>
</feature>
<evidence type="ECO:0000256" key="11">
    <source>
        <dbReference type="ARBA" id="ARBA00045497"/>
    </source>
</evidence>
<evidence type="ECO:0000256" key="5">
    <source>
        <dbReference type="ARBA" id="ARBA00022692"/>
    </source>
</evidence>
<keyword evidence="3" id="KW-0813">Transport</keyword>
<evidence type="ECO:0000256" key="1">
    <source>
        <dbReference type="ARBA" id="ARBA00004651"/>
    </source>
</evidence>
<proteinExistence type="inferred from homology"/>
<keyword evidence="5 12" id="KW-0812">Transmembrane</keyword>
<keyword evidence="6" id="KW-0460">Magnesium</keyword>
<dbReference type="InterPro" id="IPR045863">
    <property type="entry name" value="CorA_TM1_TM2"/>
</dbReference>
<dbReference type="EMBL" id="QSFD01000001">
    <property type="protein sequence ID" value="RHA20787.1"/>
    <property type="molecule type" value="Genomic_DNA"/>
</dbReference>
<dbReference type="GO" id="GO:0015095">
    <property type="term" value="F:magnesium ion transmembrane transporter activity"/>
    <property type="evidence" value="ECO:0007669"/>
    <property type="project" value="TreeGrafter"/>
</dbReference>
<comment type="function">
    <text evidence="11">Mediates influx of magnesium ions. Alternates between open and closed states. Activated by low cytoplasmic Mg(2+) levels. Inactive when cytoplasmic Mg(2+) levels are high.</text>
</comment>
<dbReference type="PANTHER" id="PTHR46494:SF1">
    <property type="entry name" value="CORA FAMILY METAL ION TRANSPORTER (EUROFUNG)"/>
    <property type="match status" value="1"/>
</dbReference>
<dbReference type="CDD" id="cd12826">
    <property type="entry name" value="EcCorA_ZntB-like_u1"/>
    <property type="match status" value="1"/>
</dbReference>
<evidence type="ECO:0008006" key="15">
    <source>
        <dbReference type="Google" id="ProtNLM"/>
    </source>
</evidence>
<evidence type="ECO:0000256" key="4">
    <source>
        <dbReference type="ARBA" id="ARBA00022475"/>
    </source>
</evidence>
<evidence type="ECO:0000256" key="3">
    <source>
        <dbReference type="ARBA" id="ARBA00022448"/>
    </source>
</evidence>
<reference evidence="13 14" key="1">
    <citation type="submission" date="2018-08" db="EMBL/GenBank/DDBJ databases">
        <title>A genome reference for cultivated species of the human gut microbiota.</title>
        <authorList>
            <person name="Zou Y."/>
            <person name="Xue W."/>
            <person name="Luo G."/>
        </authorList>
    </citation>
    <scope>NUCLEOTIDE SEQUENCE [LARGE SCALE GENOMIC DNA]</scope>
    <source>
        <strain evidence="13 14">AM44-11BH</strain>
    </source>
</reference>